<dbReference type="InterPro" id="IPR006904">
    <property type="entry name" value="DUF716"/>
</dbReference>
<feature type="transmembrane region" description="Helical" evidence="6">
    <location>
        <begin position="148"/>
        <end position="167"/>
    </location>
</feature>
<evidence type="ECO:0000256" key="1">
    <source>
        <dbReference type="ARBA" id="ARBA00004141"/>
    </source>
</evidence>
<dbReference type="Proteomes" id="UP000694864">
    <property type="component" value="Chromosome 15"/>
</dbReference>
<sequence>MGTFLGYFVPGLSLAILGLWHIINTIQSYSLNFPNPNFTSRFWFPFPYYNKKLRHLELIFIMIVSFLSIYLLNPYFPSFKLSSFKPKINHVLMFFQLVMFAFSTLIFDFLNPSDEDSGFIGVHATLVFMQEVLFLLDSHSTDHLVLESQYYFLLELAAFVSFFSALVSTLYPKSFYASIVFSVSVMFQGCWFLNMGMEFMLLVPNHVHRGCVTYTSSNNSIGLDHSALVYESPCTEIMAQALANLEFSWILSAILIFTCVLCLKISGESRRVAQLPVVIVRV</sequence>
<dbReference type="PANTHER" id="PTHR46285">
    <property type="entry name" value="PROTEINASE INHIBITOR I4, SERPIN (DUF716)-RELATED"/>
    <property type="match status" value="1"/>
</dbReference>
<evidence type="ECO:0000256" key="3">
    <source>
        <dbReference type="ARBA" id="ARBA00022692"/>
    </source>
</evidence>
<feature type="transmembrane region" description="Helical" evidence="6">
    <location>
        <begin position="247"/>
        <end position="265"/>
    </location>
</feature>
<protein>
    <submittedName>
        <fullName evidence="8">Uncharacterized protein LOC104746279</fullName>
    </submittedName>
</protein>
<feature type="transmembrane region" description="Helical" evidence="6">
    <location>
        <begin position="58"/>
        <end position="76"/>
    </location>
</feature>
<evidence type="ECO:0000256" key="5">
    <source>
        <dbReference type="ARBA" id="ARBA00023136"/>
    </source>
</evidence>
<evidence type="ECO:0000313" key="7">
    <source>
        <dbReference type="Proteomes" id="UP000694864"/>
    </source>
</evidence>
<keyword evidence="4 6" id="KW-1133">Transmembrane helix</keyword>
<evidence type="ECO:0000256" key="4">
    <source>
        <dbReference type="ARBA" id="ARBA00022989"/>
    </source>
</evidence>
<feature type="transmembrane region" description="Helical" evidence="6">
    <location>
        <begin position="174"/>
        <end position="194"/>
    </location>
</feature>
<keyword evidence="3 6" id="KW-0812">Transmembrane</keyword>
<evidence type="ECO:0000256" key="2">
    <source>
        <dbReference type="ARBA" id="ARBA00006948"/>
    </source>
</evidence>
<evidence type="ECO:0000313" key="8">
    <source>
        <dbReference type="RefSeq" id="XP_010466026.1"/>
    </source>
</evidence>
<feature type="transmembrane region" description="Helical" evidence="6">
    <location>
        <begin position="6"/>
        <end position="23"/>
    </location>
</feature>
<comment type="similarity">
    <text evidence="2">Belongs to the TMEM45 family.</text>
</comment>
<reference evidence="8" key="2">
    <citation type="submission" date="2025-08" db="UniProtKB">
        <authorList>
            <consortium name="RefSeq"/>
        </authorList>
    </citation>
    <scope>IDENTIFICATION</scope>
    <source>
        <tissue evidence="8">Leaf</tissue>
    </source>
</reference>
<accession>A0ABM0W5N1</accession>
<name>A0ABM0W5N1_CAMSA</name>
<dbReference type="PANTHER" id="PTHR46285:SF13">
    <property type="entry name" value="OS02G0167775 PROTEIN"/>
    <property type="match status" value="1"/>
</dbReference>
<reference evidence="7" key="1">
    <citation type="journal article" date="2014" name="Nat. Commun.">
        <title>The emerging biofuel crop Camelina sativa retains a highly undifferentiated hexaploid genome structure.</title>
        <authorList>
            <person name="Kagale S."/>
            <person name="Koh C."/>
            <person name="Nixon J."/>
            <person name="Bollina V."/>
            <person name="Clarke W.E."/>
            <person name="Tuteja R."/>
            <person name="Spillane C."/>
            <person name="Robinson S.J."/>
            <person name="Links M.G."/>
            <person name="Clarke C."/>
            <person name="Higgins E.E."/>
            <person name="Huebert T."/>
            <person name="Sharpe A.G."/>
            <person name="Parkin I.A."/>
        </authorList>
    </citation>
    <scope>NUCLEOTIDE SEQUENCE [LARGE SCALE GENOMIC DNA]</scope>
    <source>
        <strain evidence="7">cv. DH55</strain>
    </source>
</reference>
<comment type="subcellular location">
    <subcellularLocation>
        <location evidence="1">Membrane</location>
        <topology evidence="1">Multi-pass membrane protein</topology>
    </subcellularLocation>
</comment>
<proteinExistence type="inferred from homology"/>
<gene>
    <name evidence="8" type="primary">LOC104746279</name>
</gene>
<keyword evidence="5 6" id="KW-0472">Membrane</keyword>
<dbReference type="RefSeq" id="XP_010466026.1">
    <property type="nucleotide sequence ID" value="XM_010467724.2"/>
</dbReference>
<feature type="transmembrane region" description="Helical" evidence="6">
    <location>
        <begin position="117"/>
        <end position="136"/>
    </location>
</feature>
<dbReference type="Pfam" id="PF04819">
    <property type="entry name" value="DUF716"/>
    <property type="match status" value="1"/>
</dbReference>
<evidence type="ECO:0000256" key="6">
    <source>
        <dbReference type="SAM" id="Phobius"/>
    </source>
</evidence>
<organism evidence="7 8">
    <name type="scientific">Camelina sativa</name>
    <name type="common">False flax</name>
    <name type="synonym">Myagrum sativum</name>
    <dbReference type="NCBI Taxonomy" id="90675"/>
    <lineage>
        <taxon>Eukaryota</taxon>
        <taxon>Viridiplantae</taxon>
        <taxon>Streptophyta</taxon>
        <taxon>Embryophyta</taxon>
        <taxon>Tracheophyta</taxon>
        <taxon>Spermatophyta</taxon>
        <taxon>Magnoliopsida</taxon>
        <taxon>eudicotyledons</taxon>
        <taxon>Gunneridae</taxon>
        <taxon>Pentapetalae</taxon>
        <taxon>rosids</taxon>
        <taxon>malvids</taxon>
        <taxon>Brassicales</taxon>
        <taxon>Brassicaceae</taxon>
        <taxon>Camelineae</taxon>
        <taxon>Camelina</taxon>
    </lineage>
</organism>
<dbReference type="GeneID" id="104746279"/>
<feature type="transmembrane region" description="Helical" evidence="6">
    <location>
        <begin position="88"/>
        <end position="110"/>
    </location>
</feature>
<keyword evidence="7" id="KW-1185">Reference proteome</keyword>